<sequence length="126" mass="14434">MNKQSRQLAFLTVFLMPQLALAEVAPPPAADFKKSKKSVPIKTPAVNHDKPNEQQEQFPVPELVIRYKDGAKIEEYRVNGQLRYSKITPASGPAYYLIDTNGDGIFDKRHDHLENPPIQQWLLYSW</sequence>
<dbReference type="AlphaFoldDB" id="A0A3B1B1G1"/>
<accession>A0A3B1B1G1</accession>
<evidence type="ECO:0008006" key="3">
    <source>
        <dbReference type="Google" id="ProtNLM"/>
    </source>
</evidence>
<gene>
    <name evidence="2" type="ORF">MNBD_GAMMA22-1156</name>
</gene>
<protein>
    <recommendedName>
        <fullName evidence="3">DUF2782 domain-containing protein</fullName>
    </recommendedName>
</protein>
<dbReference type="EMBL" id="UOFS01000042">
    <property type="protein sequence ID" value="VAX00155.1"/>
    <property type="molecule type" value="Genomic_DNA"/>
</dbReference>
<proteinExistence type="predicted"/>
<dbReference type="InterPro" id="IPR021357">
    <property type="entry name" value="DUF2782"/>
</dbReference>
<name>A0A3B1B1G1_9ZZZZ</name>
<dbReference type="Pfam" id="PF11191">
    <property type="entry name" value="DUF2782"/>
    <property type="match status" value="1"/>
</dbReference>
<feature type="region of interest" description="Disordered" evidence="1">
    <location>
        <begin position="30"/>
        <end position="59"/>
    </location>
</feature>
<organism evidence="2">
    <name type="scientific">hydrothermal vent metagenome</name>
    <dbReference type="NCBI Taxonomy" id="652676"/>
    <lineage>
        <taxon>unclassified sequences</taxon>
        <taxon>metagenomes</taxon>
        <taxon>ecological metagenomes</taxon>
    </lineage>
</organism>
<reference evidence="2" key="1">
    <citation type="submission" date="2018-06" db="EMBL/GenBank/DDBJ databases">
        <authorList>
            <person name="Zhirakovskaya E."/>
        </authorList>
    </citation>
    <scope>NUCLEOTIDE SEQUENCE</scope>
</reference>
<dbReference type="Gene3D" id="2.20.130.30">
    <property type="entry name" value="Protein of unknown function DUF2782"/>
    <property type="match status" value="1"/>
</dbReference>
<evidence type="ECO:0000256" key="1">
    <source>
        <dbReference type="SAM" id="MobiDB-lite"/>
    </source>
</evidence>
<evidence type="ECO:0000313" key="2">
    <source>
        <dbReference type="EMBL" id="VAX00155.1"/>
    </source>
</evidence>